<gene>
    <name evidence="1" type="ORF">S01H1_29639</name>
</gene>
<comment type="caution">
    <text evidence="1">The sequence shown here is derived from an EMBL/GenBank/DDBJ whole genome shotgun (WGS) entry which is preliminary data.</text>
</comment>
<name>X0TDZ5_9ZZZZ</name>
<proteinExistence type="predicted"/>
<evidence type="ECO:0000313" key="1">
    <source>
        <dbReference type="EMBL" id="GAF91758.1"/>
    </source>
</evidence>
<dbReference type="AlphaFoldDB" id="X0TDZ5"/>
<dbReference type="EMBL" id="BARS01018194">
    <property type="protein sequence ID" value="GAF91758.1"/>
    <property type="molecule type" value="Genomic_DNA"/>
</dbReference>
<organism evidence="1">
    <name type="scientific">marine sediment metagenome</name>
    <dbReference type="NCBI Taxonomy" id="412755"/>
    <lineage>
        <taxon>unclassified sequences</taxon>
        <taxon>metagenomes</taxon>
        <taxon>ecological metagenomes</taxon>
    </lineage>
</organism>
<sequence length="170" mass="19671">MVDPLNPLTKEHKALTSKRKKTDEDHELIALSEMRSYLYWDKKNGIYMPASNFEASLRDAAKLNKLGQHIRRGVIVTDDSPINYKGPKDPEKLVRDTAFQFAKTVVVQRARIMRYRPIFHEWSCVFVISFDESILDRNEILTIAQNAGKFAGLGTWRPRFGRFEIEVLEG</sequence>
<reference evidence="1" key="1">
    <citation type="journal article" date="2014" name="Front. Microbiol.">
        <title>High frequency of phylogenetically diverse reductive dehalogenase-homologous genes in deep subseafloor sedimentary metagenomes.</title>
        <authorList>
            <person name="Kawai M."/>
            <person name="Futagami T."/>
            <person name="Toyoda A."/>
            <person name="Takaki Y."/>
            <person name="Nishi S."/>
            <person name="Hori S."/>
            <person name="Arai W."/>
            <person name="Tsubouchi T."/>
            <person name="Morono Y."/>
            <person name="Uchiyama I."/>
            <person name="Ito T."/>
            <person name="Fujiyama A."/>
            <person name="Inagaki F."/>
            <person name="Takami H."/>
        </authorList>
    </citation>
    <scope>NUCLEOTIDE SEQUENCE</scope>
    <source>
        <strain evidence="1">Expedition CK06-06</strain>
    </source>
</reference>
<protein>
    <submittedName>
        <fullName evidence="1">Uncharacterized protein</fullName>
    </submittedName>
</protein>
<accession>X0TDZ5</accession>